<dbReference type="InterPro" id="IPR050266">
    <property type="entry name" value="AB_hydrolase_sf"/>
</dbReference>
<organism evidence="2 3">
    <name type="scientific">Streptomyces albiaxialis</name>
    <dbReference type="NCBI Taxonomy" id="329523"/>
    <lineage>
        <taxon>Bacteria</taxon>
        <taxon>Bacillati</taxon>
        <taxon>Actinomycetota</taxon>
        <taxon>Actinomycetes</taxon>
        <taxon>Kitasatosporales</taxon>
        <taxon>Streptomycetaceae</taxon>
        <taxon>Streptomyces</taxon>
    </lineage>
</organism>
<comment type="caution">
    <text evidence="2">The sequence shown here is derived from an EMBL/GenBank/DDBJ whole genome shotgun (WGS) entry which is preliminary data.</text>
</comment>
<name>A0ABP5HN10_9ACTN</name>
<feature type="domain" description="AB hydrolase-1" evidence="1">
    <location>
        <begin position="72"/>
        <end position="306"/>
    </location>
</feature>
<proteinExistence type="predicted"/>
<keyword evidence="3" id="KW-1185">Reference proteome</keyword>
<sequence>MSSDSRSSSGFTRMTLGALAAAGAVGVTYQLYADARAKRATGGLAHRQLTCSSGNIISYHVREGAPGADTLVLDAGLLSSSLAWLLVLDHLDPDLRVVLYDRAGYRRSLRRCAEDYCFEESVGDLVDVLGEAVDGDCVLAGHSLGGYLAHRAATRLPETVRGLVLIDPMHPRQLRESRTQRAGANNTNLTVRLAPLSIQCGGALLLDRRSLLSYADDSPYRRALGWELSSASAWRASRREWGYAYAFMLDGGRPLDALEMPVSVLAAEATVGDAPEQRALYEEYARSGADGGSSETLAGASHLSILGSAEHAPRTAAHLEKALAATHVREAA</sequence>
<evidence type="ECO:0000313" key="3">
    <source>
        <dbReference type="Proteomes" id="UP001500016"/>
    </source>
</evidence>
<dbReference type="EMBL" id="BAAAPE010000011">
    <property type="protein sequence ID" value="GAA2082724.1"/>
    <property type="molecule type" value="Genomic_DNA"/>
</dbReference>
<gene>
    <name evidence="2" type="ORF">GCM10009801_42680</name>
</gene>
<evidence type="ECO:0000313" key="2">
    <source>
        <dbReference type="EMBL" id="GAA2082724.1"/>
    </source>
</evidence>
<protein>
    <recommendedName>
        <fullName evidence="1">AB hydrolase-1 domain-containing protein</fullName>
    </recommendedName>
</protein>
<dbReference type="InterPro" id="IPR000073">
    <property type="entry name" value="AB_hydrolase_1"/>
</dbReference>
<dbReference type="Pfam" id="PF12697">
    <property type="entry name" value="Abhydrolase_6"/>
    <property type="match status" value="1"/>
</dbReference>
<reference evidence="3" key="1">
    <citation type="journal article" date="2019" name="Int. J. Syst. Evol. Microbiol.">
        <title>The Global Catalogue of Microorganisms (GCM) 10K type strain sequencing project: providing services to taxonomists for standard genome sequencing and annotation.</title>
        <authorList>
            <consortium name="The Broad Institute Genomics Platform"/>
            <consortium name="The Broad Institute Genome Sequencing Center for Infectious Disease"/>
            <person name="Wu L."/>
            <person name="Ma J."/>
        </authorList>
    </citation>
    <scope>NUCLEOTIDE SEQUENCE [LARGE SCALE GENOMIC DNA]</scope>
    <source>
        <strain evidence="3">JCM 15478</strain>
    </source>
</reference>
<dbReference type="RefSeq" id="WP_344530529.1">
    <property type="nucleotide sequence ID" value="NZ_BAAAPE010000011.1"/>
</dbReference>
<dbReference type="PANTHER" id="PTHR43798">
    <property type="entry name" value="MONOACYLGLYCEROL LIPASE"/>
    <property type="match status" value="1"/>
</dbReference>
<dbReference type="Gene3D" id="3.40.50.1820">
    <property type="entry name" value="alpha/beta hydrolase"/>
    <property type="match status" value="1"/>
</dbReference>
<dbReference type="InterPro" id="IPR029058">
    <property type="entry name" value="AB_hydrolase_fold"/>
</dbReference>
<dbReference type="Proteomes" id="UP001500016">
    <property type="component" value="Unassembled WGS sequence"/>
</dbReference>
<dbReference type="PANTHER" id="PTHR43798:SF33">
    <property type="entry name" value="HYDROLASE, PUTATIVE (AFU_ORTHOLOGUE AFUA_2G14860)-RELATED"/>
    <property type="match status" value="1"/>
</dbReference>
<evidence type="ECO:0000259" key="1">
    <source>
        <dbReference type="Pfam" id="PF12697"/>
    </source>
</evidence>
<dbReference type="SUPFAM" id="SSF53474">
    <property type="entry name" value="alpha/beta-Hydrolases"/>
    <property type="match status" value="1"/>
</dbReference>
<accession>A0ABP5HN10</accession>